<keyword evidence="9" id="KW-1185">Reference proteome</keyword>
<evidence type="ECO:0000313" key="9">
    <source>
        <dbReference type="Proteomes" id="UP000473531"/>
    </source>
</evidence>
<dbReference type="PANTHER" id="PTHR30632">
    <property type="entry name" value="MOLYBDATE-BINDING PERIPLASMIC PROTEIN"/>
    <property type="match status" value="1"/>
</dbReference>
<dbReference type="RefSeq" id="WP_160600969.1">
    <property type="nucleotide sequence ID" value="NZ_WTYU01000001.1"/>
</dbReference>
<comment type="caution">
    <text evidence="8">The sequence shown here is derived from an EMBL/GenBank/DDBJ whole genome shotgun (WGS) entry which is preliminary data.</text>
</comment>
<protein>
    <submittedName>
        <fullName evidence="8">Molybdate ABC transporter substrate-binding protein</fullName>
    </submittedName>
</protein>
<dbReference type="PIRSF" id="PIRSF004846">
    <property type="entry name" value="ModA"/>
    <property type="match status" value="1"/>
</dbReference>
<feature type="binding site" evidence="6">
    <location>
        <position position="40"/>
    </location>
    <ligand>
        <name>molybdate</name>
        <dbReference type="ChEBI" id="CHEBI:36264"/>
    </ligand>
</feature>
<evidence type="ECO:0000256" key="4">
    <source>
        <dbReference type="ARBA" id="ARBA00022729"/>
    </source>
</evidence>
<evidence type="ECO:0000256" key="3">
    <source>
        <dbReference type="ARBA" id="ARBA00022723"/>
    </source>
</evidence>
<dbReference type="PROSITE" id="PS51257">
    <property type="entry name" value="PROKAR_LIPOPROTEIN"/>
    <property type="match status" value="1"/>
</dbReference>
<dbReference type="Proteomes" id="UP000473531">
    <property type="component" value="Unassembled WGS sequence"/>
</dbReference>
<evidence type="ECO:0000256" key="7">
    <source>
        <dbReference type="SAM" id="SignalP"/>
    </source>
</evidence>
<dbReference type="OrthoDB" id="9785015at2"/>
<evidence type="ECO:0000256" key="2">
    <source>
        <dbReference type="ARBA" id="ARBA00022505"/>
    </source>
</evidence>
<dbReference type="GO" id="GO:0030288">
    <property type="term" value="C:outer membrane-bounded periplasmic space"/>
    <property type="evidence" value="ECO:0007669"/>
    <property type="project" value="TreeGrafter"/>
</dbReference>
<organism evidence="8 9">
    <name type="scientific">Allopontixanthobacter confluentis</name>
    <dbReference type="NCBI Taxonomy" id="1849021"/>
    <lineage>
        <taxon>Bacteria</taxon>
        <taxon>Pseudomonadati</taxon>
        <taxon>Pseudomonadota</taxon>
        <taxon>Alphaproteobacteria</taxon>
        <taxon>Sphingomonadales</taxon>
        <taxon>Erythrobacteraceae</taxon>
        <taxon>Allopontixanthobacter</taxon>
    </lineage>
</organism>
<dbReference type="InterPro" id="IPR005950">
    <property type="entry name" value="ModA"/>
</dbReference>
<feature type="binding site" evidence="6">
    <location>
        <position position="67"/>
    </location>
    <ligand>
        <name>molybdate</name>
        <dbReference type="ChEBI" id="CHEBI:36264"/>
    </ligand>
</feature>
<dbReference type="GO" id="GO:1901359">
    <property type="term" value="F:tungstate binding"/>
    <property type="evidence" value="ECO:0007669"/>
    <property type="project" value="UniProtKB-ARBA"/>
</dbReference>
<keyword evidence="2 6" id="KW-0500">Molybdenum</keyword>
<evidence type="ECO:0000313" key="8">
    <source>
        <dbReference type="EMBL" id="MXP14684.1"/>
    </source>
</evidence>
<feature type="binding site" evidence="6">
    <location>
        <position position="201"/>
    </location>
    <ligand>
        <name>molybdate</name>
        <dbReference type="ChEBI" id="CHEBI:36264"/>
    </ligand>
</feature>
<sequence>MRSFASFLKSIFLTGVLLALAACTDHQEAETGPVVLAAASLQEALEDVADAWMLEGHPRPALAFAGTPAQARQIEHGAPADIAFLADEEWMDRLEQRRLLKPGTRSAIVGNRLVLIAPAAAQQTDPPIEMADFAARLGNGDPGGRLAMGDPDSVPAGRYARAALRSLGVWDAIRLQIAPTESVRAAMALVERGEAPLGIVYESDLASSKQVRLAGMISAAHQPSIRYPAALLKTASHRDAAGFLAFLKSATAQAIFADHRFSPVAQP</sequence>
<dbReference type="GO" id="GO:0030973">
    <property type="term" value="F:molybdate ion binding"/>
    <property type="evidence" value="ECO:0007669"/>
    <property type="project" value="TreeGrafter"/>
</dbReference>
<evidence type="ECO:0000256" key="5">
    <source>
        <dbReference type="ARBA" id="ARBA00062515"/>
    </source>
</evidence>
<feature type="chain" id="PRO_5026743604" evidence="7">
    <location>
        <begin position="22"/>
        <end position="267"/>
    </location>
</feature>
<proteinExistence type="inferred from homology"/>
<comment type="similarity">
    <text evidence="1">Belongs to the bacterial solute-binding protein ModA family.</text>
</comment>
<dbReference type="InterPro" id="IPR050682">
    <property type="entry name" value="ModA/WtpA"/>
</dbReference>
<name>A0A6L7GHC9_9SPHN</name>
<evidence type="ECO:0000256" key="6">
    <source>
        <dbReference type="PIRSR" id="PIRSR004846-1"/>
    </source>
</evidence>
<dbReference type="AlphaFoldDB" id="A0A6L7GHC9"/>
<reference evidence="8 9" key="1">
    <citation type="submission" date="2019-12" db="EMBL/GenBank/DDBJ databases">
        <title>Genomic-based taxomic classification of the family Erythrobacteraceae.</title>
        <authorList>
            <person name="Xu L."/>
        </authorList>
    </citation>
    <scope>NUCLEOTIDE SEQUENCE [LARGE SCALE GENOMIC DNA]</scope>
    <source>
        <strain evidence="8 9">KCTC 52259</strain>
    </source>
</reference>
<dbReference type="EMBL" id="WTYU01000001">
    <property type="protein sequence ID" value="MXP14684.1"/>
    <property type="molecule type" value="Genomic_DNA"/>
</dbReference>
<dbReference type="Pfam" id="PF13531">
    <property type="entry name" value="SBP_bac_11"/>
    <property type="match status" value="1"/>
</dbReference>
<evidence type="ECO:0000256" key="1">
    <source>
        <dbReference type="ARBA" id="ARBA00009175"/>
    </source>
</evidence>
<comment type="subunit">
    <text evidence="5">The complex is composed of two ATP-binding proteins (ModC), two transmembrane proteins (ModB) and a solute-binding protein (ModA).</text>
</comment>
<dbReference type="PANTHER" id="PTHR30632:SF17">
    <property type="entry name" value="MOLYBDATE-BINDING PROTEIN MODA"/>
    <property type="match status" value="1"/>
</dbReference>
<dbReference type="SUPFAM" id="SSF53850">
    <property type="entry name" value="Periplasmic binding protein-like II"/>
    <property type="match status" value="1"/>
</dbReference>
<keyword evidence="4 7" id="KW-0732">Signal</keyword>
<dbReference type="FunFam" id="3.40.190.10:FF:000035">
    <property type="entry name" value="Molybdate ABC transporter substrate-binding protein"/>
    <property type="match status" value="1"/>
</dbReference>
<dbReference type="Gene3D" id="3.40.190.10">
    <property type="entry name" value="Periplasmic binding protein-like II"/>
    <property type="match status" value="2"/>
</dbReference>
<feature type="binding site" evidence="6">
    <location>
        <position position="183"/>
    </location>
    <ligand>
        <name>molybdate</name>
        <dbReference type="ChEBI" id="CHEBI:36264"/>
    </ligand>
</feature>
<gene>
    <name evidence="8" type="primary">modA</name>
    <name evidence="8" type="ORF">GRI44_07965</name>
</gene>
<accession>A0A6L7GHC9</accession>
<feature type="binding site" evidence="6">
    <location>
        <position position="156"/>
    </location>
    <ligand>
        <name>molybdate</name>
        <dbReference type="ChEBI" id="CHEBI:36264"/>
    </ligand>
</feature>
<keyword evidence="3 6" id="KW-0479">Metal-binding</keyword>
<dbReference type="NCBIfam" id="TIGR01256">
    <property type="entry name" value="modA"/>
    <property type="match status" value="1"/>
</dbReference>
<dbReference type="GO" id="GO:0046872">
    <property type="term" value="F:metal ion binding"/>
    <property type="evidence" value="ECO:0007669"/>
    <property type="project" value="UniProtKB-KW"/>
</dbReference>
<feature type="signal peptide" evidence="7">
    <location>
        <begin position="1"/>
        <end position="21"/>
    </location>
</feature>
<dbReference type="GO" id="GO:0015689">
    <property type="term" value="P:molybdate ion transport"/>
    <property type="evidence" value="ECO:0007669"/>
    <property type="project" value="InterPro"/>
</dbReference>